<comment type="similarity">
    <text evidence="1">Belongs to the PhzF family.</text>
</comment>
<dbReference type="NCBIfam" id="TIGR00654">
    <property type="entry name" value="PhzF_family"/>
    <property type="match status" value="1"/>
</dbReference>
<dbReference type="Proteomes" id="UP001595476">
    <property type="component" value="Unassembled WGS sequence"/>
</dbReference>
<accession>A0ABV7HKR2</accession>
<name>A0ABV7HKR2_9GAMM</name>
<organism evidence="3 4">
    <name type="scientific">Litoribrevibacter euphylliae</name>
    <dbReference type="NCBI Taxonomy" id="1834034"/>
    <lineage>
        <taxon>Bacteria</taxon>
        <taxon>Pseudomonadati</taxon>
        <taxon>Pseudomonadota</taxon>
        <taxon>Gammaproteobacteria</taxon>
        <taxon>Oceanospirillales</taxon>
        <taxon>Oceanospirillaceae</taxon>
        <taxon>Litoribrevibacter</taxon>
    </lineage>
</organism>
<dbReference type="PIRSF" id="PIRSF016184">
    <property type="entry name" value="PhzC_PhzF"/>
    <property type="match status" value="1"/>
</dbReference>
<proteinExistence type="inferred from homology"/>
<evidence type="ECO:0000313" key="4">
    <source>
        <dbReference type="Proteomes" id="UP001595476"/>
    </source>
</evidence>
<dbReference type="PANTHER" id="PTHR13774:SF39">
    <property type="entry name" value="BIOSYNTHESIS PROTEIN, PUTATIVE-RELATED"/>
    <property type="match status" value="1"/>
</dbReference>
<keyword evidence="2" id="KW-0413">Isomerase</keyword>
<reference evidence="4" key="1">
    <citation type="journal article" date="2019" name="Int. J. Syst. Evol. Microbiol.">
        <title>The Global Catalogue of Microorganisms (GCM) 10K type strain sequencing project: providing services to taxonomists for standard genome sequencing and annotation.</title>
        <authorList>
            <consortium name="The Broad Institute Genomics Platform"/>
            <consortium name="The Broad Institute Genome Sequencing Center for Infectious Disease"/>
            <person name="Wu L."/>
            <person name="Ma J."/>
        </authorList>
    </citation>
    <scope>NUCLEOTIDE SEQUENCE [LARGE SCALE GENOMIC DNA]</scope>
    <source>
        <strain evidence="4">KCTC 52438</strain>
    </source>
</reference>
<protein>
    <submittedName>
        <fullName evidence="3">PhzF family phenazine biosynthesis protein</fullName>
    </submittedName>
</protein>
<dbReference type="EMBL" id="JBHRSZ010000006">
    <property type="protein sequence ID" value="MFC3152257.1"/>
    <property type="molecule type" value="Genomic_DNA"/>
</dbReference>
<dbReference type="SUPFAM" id="SSF54506">
    <property type="entry name" value="Diaminopimelate epimerase-like"/>
    <property type="match status" value="1"/>
</dbReference>
<keyword evidence="4" id="KW-1185">Reference proteome</keyword>
<gene>
    <name evidence="3" type="ORF">ACFOEK_14575</name>
</gene>
<dbReference type="RefSeq" id="WP_386722185.1">
    <property type="nucleotide sequence ID" value="NZ_JBHRSZ010000006.1"/>
</dbReference>
<dbReference type="Pfam" id="PF02567">
    <property type="entry name" value="PhzC-PhzF"/>
    <property type="match status" value="1"/>
</dbReference>
<dbReference type="InterPro" id="IPR003719">
    <property type="entry name" value="Phenazine_PhzF-like"/>
</dbReference>
<evidence type="ECO:0000256" key="1">
    <source>
        <dbReference type="ARBA" id="ARBA00008270"/>
    </source>
</evidence>
<evidence type="ECO:0000313" key="3">
    <source>
        <dbReference type="EMBL" id="MFC3152257.1"/>
    </source>
</evidence>
<dbReference type="Gene3D" id="3.10.310.10">
    <property type="entry name" value="Diaminopimelate Epimerase, Chain A, domain 1"/>
    <property type="match status" value="2"/>
</dbReference>
<evidence type="ECO:0000256" key="2">
    <source>
        <dbReference type="ARBA" id="ARBA00023235"/>
    </source>
</evidence>
<dbReference type="PANTHER" id="PTHR13774">
    <property type="entry name" value="PHENAZINE BIOSYNTHESIS PROTEIN"/>
    <property type="match status" value="1"/>
</dbReference>
<sequence length="287" mass="31090">MKVNVAILNAFVDDHRGGNPAGVVLNADALSNEQKLNIAKQVGLSETAFVSQSSEADFKLDFFTPQKQIAHCGHATIATFSYLSQQGLIPSPNTSKETIDGVRQIEVKGNVAYMEQLAPKYSDPEGDHERILGSLGLSQQDVMAKPVIANTGNGFLVVGVNSIAQLEAIQPNQQEIEAISEKYDLIGYYVFTTETNVEGRDASTRMFAPRYGIEEESATGMAAGPLVCYLHDYLDMDKDHFVIEQGYSMTPASPSCLDARLSTNDGEIQSLIVGGVGMASRFEEVEV</sequence>
<comment type="caution">
    <text evidence="3">The sequence shown here is derived from an EMBL/GenBank/DDBJ whole genome shotgun (WGS) entry which is preliminary data.</text>
</comment>